<accession>A0ABS8WT28</accession>
<feature type="non-terminal residue" evidence="2">
    <location>
        <position position="1"/>
    </location>
</feature>
<dbReference type="Proteomes" id="UP000823775">
    <property type="component" value="Unassembled WGS sequence"/>
</dbReference>
<evidence type="ECO:0000313" key="2">
    <source>
        <dbReference type="EMBL" id="MCE3216092.1"/>
    </source>
</evidence>
<feature type="region of interest" description="Disordered" evidence="1">
    <location>
        <begin position="59"/>
        <end position="88"/>
    </location>
</feature>
<name>A0ABS8WT28_DATST</name>
<dbReference type="EMBL" id="JACEIK010012249">
    <property type="protein sequence ID" value="MCE3216092.1"/>
    <property type="molecule type" value="Genomic_DNA"/>
</dbReference>
<keyword evidence="3" id="KW-1185">Reference proteome</keyword>
<organism evidence="2 3">
    <name type="scientific">Datura stramonium</name>
    <name type="common">Jimsonweed</name>
    <name type="synonym">Common thornapple</name>
    <dbReference type="NCBI Taxonomy" id="4076"/>
    <lineage>
        <taxon>Eukaryota</taxon>
        <taxon>Viridiplantae</taxon>
        <taxon>Streptophyta</taxon>
        <taxon>Embryophyta</taxon>
        <taxon>Tracheophyta</taxon>
        <taxon>Spermatophyta</taxon>
        <taxon>Magnoliopsida</taxon>
        <taxon>eudicotyledons</taxon>
        <taxon>Gunneridae</taxon>
        <taxon>Pentapetalae</taxon>
        <taxon>asterids</taxon>
        <taxon>lamiids</taxon>
        <taxon>Solanales</taxon>
        <taxon>Solanaceae</taxon>
        <taxon>Solanoideae</taxon>
        <taxon>Datureae</taxon>
        <taxon>Datura</taxon>
    </lineage>
</organism>
<gene>
    <name evidence="2" type="ORF">HAX54_004800</name>
</gene>
<feature type="region of interest" description="Disordered" evidence="1">
    <location>
        <begin position="1"/>
        <end position="22"/>
    </location>
</feature>
<reference evidence="2 3" key="1">
    <citation type="journal article" date="2021" name="BMC Genomics">
        <title>Datura genome reveals duplications of psychoactive alkaloid biosynthetic genes and high mutation rate following tissue culture.</title>
        <authorList>
            <person name="Rajewski A."/>
            <person name="Carter-House D."/>
            <person name="Stajich J."/>
            <person name="Litt A."/>
        </authorList>
    </citation>
    <scope>NUCLEOTIDE SEQUENCE [LARGE SCALE GENOMIC DNA]</scope>
    <source>
        <strain evidence="2">AR-01</strain>
    </source>
</reference>
<protein>
    <submittedName>
        <fullName evidence="2">Uncharacterized protein</fullName>
    </submittedName>
</protein>
<comment type="caution">
    <text evidence="2">The sequence shown here is derived from an EMBL/GenBank/DDBJ whole genome shotgun (WGS) entry which is preliminary data.</text>
</comment>
<proteinExistence type="predicted"/>
<evidence type="ECO:0000256" key="1">
    <source>
        <dbReference type="SAM" id="MobiDB-lite"/>
    </source>
</evidence>
<sequence>HVKGRCRPASPSQQGKGRHAAGIGKCPASLALTRHGHAPNVPRLQQAWACAQRPSHSPDMVLRPASLTSGRHGHVPSCPRTRPAWACA</sequence>
<evidence type="ECO:0000313" key="3">
    <source>
        <dbReference type="Proteomes" id="UP000823775"/>
    </source>
</evidence>